<evidence type="ECO:0000256" key="4">
    <source>
        <dbReference type="ARBA" id="ARBA00022679"/>
    </source>
</evidence>
<dbReference type="AlphaFoldDB" id="A0A6V7DRC2"/>
<dbReference type="InterPro" id="IPR036977">
    <property type="entry name" value="DNA_primase_Znf_CHC2"/>
</dbReference>
<name>A0A6V7DRC2_9XANT</name>
<keyword evidence="8" id="KW-0863">Zinc-finger</keyword>
<sequence length="352" mass="38910">MSQIKIDVDQLKATVDLVAVVERYVQLRRAGKEYAGLCPFHNESSPSFTVIPAKGFVHCFGCGAHHDVIGFLMAITGCDFHEACVQLGAQDFRQARDDVRMDVEAPLDVTWVPLMPVPDDAPDLLAGNDWTVPIWNPKRGRLRRMRVVRADAYRDSEGRLLGYVLRAEFTDRQTRKVKKWTPQVTWCVGPDGKRQWCIQHFPTPRPIYGLDALAAKANADVLLVEGEKCRAAGAGAWERYAVASWPGGSNAVPKTDWRPLAGRNVVLWPDADAAGRKAMLGWRNDAGHYIPGLAQLAMRAGAHSVRLIDTDGMPDGWDIADALERDGWTPRQLSAWAAGRVIEITVVPGNAQ</sequence>
<keyword evidence="4" id="KW-0808">Transferase</keyword>
<evidence type="ECO:0000256" key="1">
    <source>
        <dbReference type="ARBA" id="ARBA00001947"/>
    </source>
</evidence>
<dbReference type="GO" id="GO:0003899">
    <property type="term" value="F:DNA-directed RNA polymerase activity"/>
    <property type="evidence" value="ECO:0007669"/>
    <property type="project" value="InterPro"/>
</dbReference>
<dbReference type="EMBL" id="JAWMQI010000028">
    <property type="protein sequence ID" value="MDV7248604.1"/>
    <property type="molecule type" value="Genomic_DNA"/>
</dbReference>
<keyword evidence="7" id="KW-0479">Metal-binding</keyword>
<dbReference type="GO" id="GO:0005737">
    <property type="term" value="C:cytoplasm"/>
    <property type="evidence" value="ECO:0007669"/>
    <property type="project" value="TreeGrafter"/>
</dbReference>
<evidence type="ECO:0000313" key="15">
    <source>
        <dbReference type="EMBL" id="MDV7248604.1"/>
    </source>
</evidence>
<reference evidence="14 16" key="1">
    <citation type="submission" date="2020-07" db="EMBL/GenBank/DDBJ databases">
        <authorList>
            <person name="Pothier F. J."/>
        </authorList>
    </citation>
    <scope>NUCLEOTIDE SEQUENCE [LARGE SCALE GENOMIC DNA]</scope>
    <source>
        <strain evidence="14 16">CFBP 498</strain>
    </source>
</reference>
<gene>
    <name evidence="14" type="primary">dnaG_2</name>
    <name evidence="14" type="ORF">CFBP498_26440</name>
    <name evidence="15" type="ORF">R4K57_09325</name>
</gene>
<keyword evidence="5" id="KW-0548">Nucleotidyltransferase</keyword>
<evidence type="ECO:0000256" key="5">
    <source>
        <dbReference type="ARBA" id="ARBA00022695"/>
    </source>
</evidence>
<dbReference type="GO" id="GO:0006269">
    <property type="term" value="P:DNA replication, synthesis of primer"/>
    <property type="evidence" value="ECO:0007669"/>
    <property type="project" value="UniProtKB-KW"/>
</dbReference>
<reference evidence="15 17" key="2">
    <citation type="submission" date="2023-10" db="EMBL/GenBank/DDBJ databases">
        <title>A new tool for lettuce pathogen research.</title>
        <authorList>
            <person name="Horton K.N."/>
            <person name="Cseke L.J."/>
            <person name="Badiwe M."/>
            <person name="Tesfaye D."/>
            <person name="Klein A."/>
            <person name="Su J."/>
            <person name="Potnis N."/>
            <person name="Gassmann W."/>
        </authorList>
    </citation>
    <scope>NUCLEOTIDE SEQUENCE [LARGE SCALE GENOMIC DNA]</scope>
    <source>
        <strain evidence="15 17">JSKH1901</strain>
    </source>
</reference>
<evidence type="ECO:0000256" key="12">
    <source>
        <dbReference type="ARBA" id="ARBA00023163"/>
    </source>
</evidence>
<dbReference type="Proteomes" id="UP000515406">
    <property type="component" value="Chromosome"/>
</dbReference>
<dbReference type="FunFam" id="3.90.580.10:FF:000001">
    <property type="entry name" value="DNA primase"/>
    <property type="match status" value="1"/>
</dbReference>
<evidence type="ECO:0000256" key="8">
    <source>
        <dbReference type="ARBA" id="ARBA00022771"/>
    </source>
</evidence>
<accession>A0A6V7DRC2</accession>
<dbReference type="InterPro" id="IPR034154">
    <property type="entry name" value="TOPRIM_DnaG/twinkle"/>
</dbReference>
<evidence type="ECO:0000259" key="13">
    <source>
        <dbReference type="SMART" id="SM00400"/>
    </source>
</evidence>
<protein>
    <submittedName>
        <fullName evidence="14">DNA primase</fullName>
    </submittedName>
</protein>
<organism evidence="14 16">
    <name type="scientific">Xanthomonas hortorum pv. vitians</name>
    <dbReference type="NCBI Taxonomy" id="83224"/>
    <lineage>
        <taxon>Bacteria</taxon>
        <taxon>Pseudomonadati</taxon>
        <taxon>Pseudomonadota</taxon>
        <taxon>Gammaproteobacteria</taxon>
        <taxon>Lysobacterales</taxon>
        <taxon>Lysobacteraceae</taxon>
        <taxon>Xanthomonas</taxon>
    </lineage>
</organism>
<dbReference type="Pfam" id="PF01807">
    <property type="entry name" value="Zn_ribbon_DnaG"/>
    <property type="match status" value="1"/>
</dbReference>
<dbReference type="InterPro" id="IPR002694">
    <property type="entry name" value="Znf_CHC2"/>
</dbReference>
<evidence type="ECO:0000313" key="16">
    <source>
        <dbReference type="Proteomes" id="UP000515406"/>
    </source>
</evidence>
<evidence type="ECO:0000256" key="11">
    <source>
        <dbReference type="ARBA" id="ARBA00023125"/>
    </source>
</evidence>
<dbReference type="InterPro" id="IPR050219">
    <property type="entry name" value="DnaG_primase"/>
</dbReference>
<dbReference type="GO" id="GO:1990077">
    <property type="term" value="C:primosome complex"/>
    <property type="evidence" value="ECO:0007669"/>
    <property type="project" value="UniProtKB-KW"/>
</dbReference>
<keyword evidence="11" id="KW-0238">DNA-binding</keyword>
<evidence type="ECO:0000256" key="9">
    <source>
        <dbReference type="ARBA" id="ARBA00022833"/>
    </source>
</evidence>
<evidence type="ECO:0000256" key="6">
    <source>
        <dbReference type="ARBA" id="ARBA00022705"/>
    </source>
</evidence>
<dbReference type="EMBL" id="LR828257">
    <property type="protein sequence ID" value="CAD0339221.1"/>
    <property type="molecule type" value="Genomic_DNA"/>
</dbReference>
<keyword evidence="12" id="KW-0804">Transcription</keyword>
<dbReference type="PANTHER" id="PTHR30313:SF2">
    <property type="entry name" value="DNA PRIMASE"/>
    <property type="match status" value="1"/>
</dbReference>
<evidence type="ECO:0000313" key="14">
    <source>
        <dbReference type="EMBL" id="CAD0339212.1"/>
    </source>
</evidence>
<evidence type="ECO:0000256" key="3">
    <source>
        <dbReference type="ARBA" id="ARBA00022515"/>
    </source>
</evidence>
<dbReference type="Proteomes" id="UP001187425">
    <property type="component" value="Unassembled WGS sequence"/>
</dbReference>
<dbReference type="GO" id="GO:0000428">
    <property type="term" value="C:DNA-directed RNA polymerase complex"/>
    <property type="evidence" value="ECO:0007669"/>
    <property type="project" value="UniProtKB-KW"/>
</dbReference>
<evidence type="ECO:0000256" key="10">
    <source>
        <dbReference type="ARBA" id="ARBA00022842"/>
    </source>
</evidence>
<keyword evidence="2" id="KW-0240">DNA-directed RNA polymerase</keyword>
<dbReference type="Gene3D" id="3.90.580.10">
    <property type="entry name" value="Zinc finger, CHC2-type domain"/>
    <property type="match status" value="1"/>
</dbReference>
<dbReference type="EMBL" id="LR828257">
    <property type="protein sequence ID" value="CAD0339212.1"/>
    <property type="molecule type" value="Genomic_DNA"/>
</dbReference>
<dbReference type="Gene3D" id="3.40.1360.10">
    <property type="match status" value="1"/>
</dbReference>
<evidence type="ECO:0000256" key="7">
    <source>
        <dbReference type="ARBA" id="ARBA00022723"/>
    </source>
</evidence>
<dbReference type="RefSeq" id="WP_180313785.1">
    <property type="nucleotide sequence ID" value="NZ_JAJTZO010000028.1"/>
</dbReference>
<dbReference type="SUPFAM" id="SSF57783">
    <property type="entry name" value="Zinc beta-ribbon"/>
    <property type="match status" value="1"/>
</dbReference>
<keyword evidence="3" id="KW-0639">Primosome</keyword>
<dbReference type="SMART" id="SM00400">
    <property type="entry name" value="ZnF_CHCC"/>
    <property type="match status" value="1"/>
</dbReference>
<keyword evidence="16" id="KW-1185">Reference proteome</keyword>
<keyword evidence="10" id="KW-0460">Magnesium</keyword>
<comment type="cofactor">
    <cofactor evidence="1">
        <name>Zn(2+)</name>
        <dbReference type="ChEBI" id="CHEBI:29105"/>
    </cofactor>
</comment>
<dbReference type="CDD" id="cd01029">
    <property type="entry name" value="TOPRIM_primases"/>
    <property type="match status" value="1"/>
</dbReference>
<evidence type="ECO:0000313" key="17">
    <source>
        <dbReference type="Proteomes" id="UP001187425"/>
    </source>
</evidence>
<proteinExistence type="predicted"/>
<keyword evidence="6" id="KW-0235">DNA replication</keyword>
<evidence type="ECO:0000256" key="2">
    <source>
        <dbReference type="ARBA" id="ARBA00022478"/>
    </source>
</evidence>
<feature type="domain" description="Zinc finger CHC2-type" evidence="13">
    <location>
        <begin position="34"/>
        <end position="88"/>
    </location>
</feature>
<dbReference type="PANTHER" id="PTHR30313">
    <property type="entry name" value="DNA PRIMASE"/>
    <property type="match status" value="1"/>
</dbReference>
<dbReference type="GO" id="GO:0008270">
    <property type="term" value="F:zinc ion binding"/>
    <property type="evidence" value="ECO:0007669"/>
    <property type="project" value="UniProtKB-KW"/>
</dbReference>
<keyword evidence="9" id="KW-0862">Zinc</keyword>
<dbReference type="GO" id="GO:0003677">
    <property type="term" value="F:DNA binding"/>
    <property type="evidence" value="ECO:0007669"/>
    <property type="project" value="UniProtKB-KW"/>
</dbReference>